<keyword evidence="2 4" id="KW-0442">Lipid degradation</keyword>
<dbReference type="Proteomes" id="UP000237438">
    <property type="component" value="Unassembled WGS sequence"/>
</dbReference>
<feature type="active site" description="Charge relay system" evidence="5">
    <location>
        <position position="400"/>
    </location>
</feature>
<dbReference type="GO" id="GO:0016042">
    <property type="term" value="P:lipid catabolic process"/>
    <property type="evidence" value="ECO:0007669"/>
    <property type="project" value="UniProtKB-KW"/>
</dbReference>
<organism evidence="6 7">
    <name type="scientific">Erysiphe pulchra</name>
    <dbReference type="NCBI Taxonomy" id="225359"/>
    <lineage>
        <taxon>Eukaryota</taxon>
        <taxon>Fungi</taxon>
        <taxon>Dikarya</taxon>
        <taxon>Ascomycota</taxon>
        <taxon>Pezizomycotina</taxon>
        <taxon>Leotiomycetes</taxon>
        <taxon>Erysiphales</taxon>
        <taxon>Erysiphaceae</taxon>
        <taxon>Erysiphe</taxon>
    </lineage>
</organism>
<gene>
    <name evidence="6" type="ORF">EPUL_004817</name>
</gene>
<dbReference type="OrthoDB" id="2363873at2759"/>
<dbReference type="PIRSF" id="PIRSF018169">
    <property type="entry name" value="PAF_acetylhydrolase"/>
    <property type="match status" value="1"/>
</dbReference>
<name>A0A2S4PM85_9PEZI</name>
<dbReference type="GO" id="GO:0003847">
    <property type="term" value="F:1-alkyl-2-acetylglycerophosphocholine esterase activity"/>
    <property type="evidence" value="ECO:0007669"/>
    <property type="project" value="UniProtKB-UniRule"/>
</dbReference>
<accession>A0A2S4PM85</accession>
<dbReference type="PANTHER" id="PTHR10272">
    <property type="entry name" value="PLATELET-ACTIVATING FACTOR ACETYLHYDROLASE"/>
    <property type="match status" value="1"/>
</dbReference>
<reference evidence="6 7" key="1">
    <citation type="submission" date="2017-10" db="EMBL/GenBank/DDBJ databases">
        <title>Development of genomic resources for the powdery mildew, Erysiphe pulchra.</title>
        <authorList>
            <person name="Wadl P.A."/>
            <person name="Mack B.M."/>
            <person name="Moore G."/>
            <person name="Beltz S.B."/>
        </authorList>
    </citation>
    <scope>NUCLEOTIDE SEQUENCE [LARGE SCALE GENOMIC DNA]</scope>
    <source>
        <strain evidence="6">Cflorida</strain>
    </source>
</reference>
<feature type="active site" description="Charge relay system" evidence="5">
    <location>
        <position position="312"/>
    </location>
</feature>
<dbReference type="Pfam" id="PF03403">
    <property type="entry name" value="PAF-AH_p_II"/>
    <property type="match status" value="1"/>
</dbReference>
<dbReference type="EMBL" id="PEDP01001840">
    <property type="protein sequence ID" value="POS83159.1"/>
    <property type="molecule type" value="Genomic_DNA"/>
</dbReference>
<dbReference type="Gene3D" id="3.40.50.1820">
    <property type="entry name" value="alpha/beta hydrolase"/>
    <property type="match status" value="1"/>
</dbReference>
<comment type="catalytic activity">
    <reaction evidence="4">
        <text>a 1-O-alkyl-2-acetyl-sn-glycero-3-phosphocholine + H2O = a 1-O-alkyl-sn-glycero-3-phosphocholine + acetate + H(+)</text>
        <dbReference type="Rhea" id="RHEA:17777"/>
        <dbReference type="ChEBI" id="CHEBI:15377"/>
        <dbReference type="ChEBI" id="CHEBI:15378"/>
        <dbReference type="ChEBI" id="CHEBI:30089"/>
        <dbReference type="ChEBI" id="CHEBI:30909"/>
        <dbReference type="ChEBI" id="CHEBI:36707"/>
        <dbReference type="EC" id="3.1.1.47"/>
    </reaction>
</comment>
<dbReference type="AlphaFoldDB" id="A0A2S4PM85"/>
<evidence type="ECO:0000256" key="3">
    <source>
        <dbReference type="ARBA" id="ARBA00023098"/>
    </source>
</evidence>
<evidence type="ECO:0000256" key="1">
    <source>
        <dbReference type="ARBA" id="ARBA00022801"/>
    </source>
</evidence>
<sequence length="502" mass="56589">MWFVPEFPEFSGPYKVGTIDVEIPIDELQSASLSPLDNDSKIKTVQYRIFYPCDPNTDKDFVNWLPKPQRAYLAGYCKLLNVKNNMADYLSYIPSPFSFIKIPARVDAPILDATTSNKRWPVMIFSHGLGGTRNTYSFLAGSLSSYGMIIIAPEHRDGSAPISFIRNTSSEIKDSNQALSDGQSVEYVKLPHVSSPTVEEGRNSQLRIRLWELGLIHNSLLNINNGLPIKNLTSSSFDLSCLKARMDVETPGRISFAGHSFGAAAITQFVKSTFYSSTAYQAPADYKSLFSPDSNVSITKQINENTPVILLDVWCLPLKAKETRWLWDRPFPSYSNEKSPGGKAILAIESEAFYKWVDHLQTTKQLLSPNLSSFTNQSNVGHNIPGWKEPLFYYAENSAHISQSDFGLLYPYITNKFLGCEEPHRLMMLQVRAIVQFLRDQNIELSPLSTKDKELNINGDGIETDDDANIFGKEKRVRGWIRISAYGDNKSDINHHNRNEKT</sequence>
<evidence type="ECO:0000256" key="4">
    <source>
        <dbReference type="PIRNR" id="PIRNR018169"/>
    </source>
</evidence>
<keyword evidence="1 4" id="KW-0378">Hydrolase</keyword>
<comment type="similarity">
    <text evidence="4">Belongs to the serine esterase family.</text>
</comment>
<keyword evidence="3 4" id="KW-0443">Lipid metabolism</keyword>
<evidence type="ECO:0000313" key="6">
    <source>
        <dbReference type="EMBL" id="POS83159.1"/>
    </source>
</evidence>
<proteinExistence type="inferred from homology"/>
<dbReference type="PANTHER" id="PTHR10272:SF7">
    <property type="entry name" value="PHOSPHOLIPASE-RELATED"/>
    <property type="match status" value="1"/>
</dbReference>
<dbReference type="InterPro" id="IPR029058">
    <property type="entry name" value="AB_hydrolase_fold"/>
</dbReference>
<dbReference type="STRING" id="225359.A0A2S4PM85"/>
<dbReference type="InterPro" id="IPR016715">
    <property type="entry name" value="PAF_acetylhydro_eukaryote"/>
</dbReference>
<dbReference type="EC" id="3.1.1.47" evidence="4"/>
<protein>
    <recommendedName>
        <fullName evidence="4">Putative phospholipase</fullName>
        <ecNumber evidence="4">3.1.1.47</ecNumber>
    </recommendedName>
</protein>
<comment type="caution">
    <text evidence="6">The sequence shown here is derived from an EMBL/GenBank/DDBJ whole genome shotgun (WGS) entry which is preliminary data.</text>
</comment>
<evidence type="ECO:0000256" key="5">
    <source>
        <dbReference type="PIRSR" id="PIRSR018169-1"/>
    </source>
</evidence>
<feature type="active site" description="Nucleophile" evidence="5">
    <location>
        <position position="260"/>
    </location>
</feature>
<dbReference type="SUPFAM" id="SSF53474">
    <property type="entry name" value="alpha/beta-Hydrolases"/>
    <property type="match status" value="1"/>
</dbReference>
<keyword evidence="7" id="KW-1185">Reference proteome</keyword>
<evidence type="ECO:0000256" key="2">
    <source>
        <dbReference type="ARBA" id="ARBA00022963"/>
    </source>
</evidence>
<evidence type="ECO:0000313" key="7">
    <source>
        <dbReference type="Proteomes" id="UP000237438"/>
    </source>
</evidence>